<dbReference type="RefSeq" id="WP_161763494.1">
    <property type="nucleotide sequence ID" value="NZ_JAAATX020000012.1"/>
</dbReference>
<evidence type="ECO:0000313" key="3">
    <source>
        <dbReference type="Proteomes" id="UP000731907"/>
    </source>
</evidence>
<evidence type="ECO:0000313" key="2">
    <source>
        <dbReference type="EMBL" id="MBU9699374.1"/>
    </source>
</evidence>
<comment type="caution">
    <text evidence="2">The sequence shown here is derived from an EMBL/GenBank/DDBJ whole genome shotgun (WGS) entry which is preliminary data.</text>
</comment>
<dbReference type="Proteomes" id="UP000731907">
    <property type="component" value="Unassembled WGS sequence"/>
</dbReference>
<protein>
    <recommendedName>
        <fullName evidence="4">YeeE/YedE family protein</fullName>
    </recommendedName>
</protein>
<keyword evidence="3" id="KW-1185">Reference proteome</keyword>
<feature type="transmembrane region" description="Helical" evidence="1">
    <location>
        <begin position="83"/>
        <end position="106"/>
    </location>
</feature>
<evidence type="ECO:0000256" key="1">
    <source>
        <dbReference type="SAM" id="Phobius"/>
    </source>
</evidence>
<dbReference type="InterPro" id="IPR046513">
    <property type="entry name" value="DUF6691"/>
</dbReference>
<dbReference type="Pfam" id="PF20398">
    <property type="entry name" value="DUF6691"/>
    <property type="match status" value="1"/>
</dbReference>
<proteinExistence type="predicted"/>
<dbReference type="EMBL" id="JAAATX020000012">
    <property type="protein sequence ID" value="MBU9699374.1"/>
    <property type="molecule type" value="Genomic_DNA"/>
</dbReference>
<accession>A0ABS6J914</accession>
<reference evidence="2 3" key="1">
    <citation type="submission" date="2021-06" db="EMBL/GenBank/DDBJ databases">
        <title>Rhodobacteraceae bacterium strain HSP-20.</title>
        <authorList>
            <person name="Chen W.-M."/>
        </authorList>
    </citation>
    <scope>NUCLEOTIDE SEQUENCE [LARGE SCALE GENOMIC DNA]</scope>
    <source>
        <strain evidence="2 3">HSP-20</strain>
    </source>
</reference>
<evidence type="ECO:0008006" key="4">
    <source>
        <dbReference type="Google" id="ProtNLM"/>
    </source>
</evidence>
<keyword evidence="1" id="KW-0812">Transmembrane</keyword>
<feature type="transmembrane region" description="Helical" evidence="1">
    <location>
        <begin position="112"/>
        <end position="131"/>
    </location>
</feature>
<name>A0ABS6J914_9RHOB</name>
<feature type="transmembrane region" description="Helical" evidence="1">
    <location>
        <begin position="44"/>
        <end position="62"/>
    </location>
</feature>
<keyword evidence="1" id="KW-1133">Transmembrane helix</keyword>
<keyword evidence="1" id="KW-0472">Membrane</keyword>
<gene>
    <name evidence="2" type="ORF">GU927_016125</name>
</gene>
<organism evidence="2 3">
    <name type="scientific">Paragemmobacter amnigenus</name>
    <dbReference type="NCBI Taxonomy" id="2852097"/>
    <lineage>
        <taxon>Bacteria</taxon>
        <taxon>Pseudomonadati</taxon>
        <taxon>Pseudomonadota</taxon>
        <taxon>Alphaproteobacteria</taxon>
        <taxon>Rhodobacterales</taxon>
        <taxon>Paracoccaceae</taxon>
        <taxon>Paragemmobacter</taxon>
    </lineage>
</organism>
<sequence>MARLVSALLCGAVFGTGLWLSGMTDTTRVQGWLDVFGDWDPTLAFVMGGAILPMIAAWLVAARRRTALLGTPMPARGETPVDAKLVVGSTLFGAGWALAGLCPGPALASLGYGGTGGVVFLLAMLGGMVAAPAAKARLDRITNAPRT</sequence>